<dbReference type="AlphaFoldDB" id="A0A2D3WKK6"/>
<dbReference type="Proteomes" id="UP000231638">
    <property type="component" value="Unassembled WGS sequence"/>
</dbReference>
<accession>A0A2D3WKK6</accession>
<reference evidence="2 3" key="1">
    <citation type="journal article" date="2017" name="Front. Microbiol.">
        <title>Comparative Genomic Analysis of the Class Epsilonproteobacteria and Proposed Reclassification to Epsilonbacteraeota (phyl. nov.).</title>
        <authorList>
            <person name="Waite D.W."/>
            <person name="Vanwonterghem I."/>
            <person name="Rinke C."/>
            <person name="Parks D.H."/>
            <person name="Zhang Y."/>
            <person name="Takai K."/>
            <person name="Sievert S.M."/>
            <person name="Simon J."/>
            <person name="Campbell B.J."/>
            <person name="Hanson T.E."/>
            <person name="Woyke T."/>
            <person name="Klotz M.G."/>
            <person name="Hugenholtz P."/>
        </authorList>
    </citation>
    <scope>NUCLEOTIDE SEQUENCE [LARGE SCALE GENOMIC DNA]</scope>
    <source>
        <strain evidence="2">UBA11420</strain>
    </source>
</reference>
<feature type="transmembrane region" description="Helical" evidence="1">
    <location>
        <begin position="12"/>
        <end position="33"/>
    </location>
</feature>
<evidence type="ECO:0000256" key="1">
    <source>
        <dbReference type="SAM" id="Phobius"/>
    </source>
</evidence>
<evidence type="ECO:0008006" key="4">
    <source>
        <dbReference type="Google" id="ProtNLM"/>
    </source>
</evidence>
<proteinExistence type="predicted"/>
<evidence type="ECO:0000313" key="3">
    <source>
        <dbReference type="Proteomes" id="UP000231638"/>
    </source>
</evidence>
<keyword evidence="1" id="KW-1133">Transmembrane helix</keyword>
<keyword evidence="1" id="KW-0812">Transmembrane</keyword>
<gene>
    <name evidence="2" type="ORF">CFH80_01485</name>
</gene>
<organism evidence="2 3">
    <name type="scientific">Sulfurospirillum cavolei</name>
    <dbReference type="NCBI Taxonomy" id="366522"/>
    <lineage>
        <taxon>Bacteria</taxon>
        <taxon>Pseudomonadati</taxon>
        <taxon>Campylobacterota</taxon>
        <taxon>Epsilonproteobacteria</taxon>
        <taxon>Campylobacterales</taxon>
        <taxon>Sulfurospirillaceae</taxon>
        <taxon>Sulfurospirillum</taxon>
    </lineage>
</organism>
<feature type="transmembrane region" description="Helical" evidence="1">
    <location>
        <begin position="39"/>
        <end position="62"/>
    </location>
</feature>
<comment type="caution">
    <text evidence="2">The sequence shown here is derived from an EMBL/GenBank/DDBJ whole genome shotgun (WGS) entry which is preliminary data.</text>
</comment>
<keyword evidence="1" id="KW-0472">Membrane</keyword>
<protein>
    <recommendedName>
        <fullName evidence="4">DUF4282 domain-containing protein</fullName>
    </recommendedName>
</protein>
<name>A0A2D3WKK6_9BACT</name>
<dbReference type="EMBL" id="DLUG01000046">
    <property type="protein sequence ID" value="DAB37063.1"/>
    <property type="molecule type" value="Genomic_DNA"/>
</dbReference>
<evidence type="ECO:0000313" key="2">
    <source>
        <dbReference type="EMBL" id="DAB37063.1"/>
    </source>
</evidence>
<dbReference type="STRING" id="366522.GCA_001548055_01447"/>
<sequence>MKNTKDFTRFEKLLSFLQGASWALAIAGGTYFFLLFLPFGWIVACVIGLFCFLFGALFVVVFEVASLQIAKFSEAQKQTALLQRWIDTNDAQTLSDH</sequence>